<dbReference type="InterPro" id="IPR012893">
    <property type="entry name" value="HipA-like_C"/>
</dbReference>
<keyword evidence="3" id="KW-0418">Kinase</keyword>
<evidence type="ECO:0000256" key="2">
    <source>
        <dbReference type="ARBA" id="ARBA00022679"/>
    </source>
</evidence>
<evidence type="ECO:0000313" key="7">
    <source>
        <dbReference type="EMBL" id="RHK08673.1"/>
    </source>
</evidence>
<dbReference type="EMBL" id="QRIN01000042">
    <property type="protein sequence ID" value="RHG64638.1"/>
    <property type="molecule type" value="Genomic_DNA"/>
</dbReference>
<name>A0A3R6ICX4_9BACT</name>
<dbReference type="AlphaFoldDB" id="A0A3R6ICX4"/>
<dbReference type="PANTHER" id="PTHR37419">
    <property type="entry name" value="SERINE/THREONINE-PROTEIN KINASE TOXIN HIPA"/>
    <property type="match status" value="1"/>
</dbReference>
<dbReference type="Pfam" id="PF07804">
    <property type="entry name" value="HipA_C"/>
    <property type="match status" value="1"/>
</dbReference>
<comment type="caution">
    <text evidence="5">The sequence shown here is derived from an EMBL/GenBank/DDBJ whole genome shotgun (WGS) entry which is preliminary data.</text>
</comment>
<evidence type="ECO:0000313" key="10">
    <source>
        <dbReference type="Proteomes" id="UP001204486"/>
    </source>
</evidence>
<evidence type="ECO:0000256" key="1">
    <source>
        <dbReference type="ARBA" id="ARBA00010164"/>
    </source>
</evidence>
<evidence type="ECO:0000313" key="6">
    <source>
        <dbReference type="EMBL" id="RHG64638.1"/>
    </source>
</evidence>
<proteinExistence type="inferred from homology"/>
<keyword evidence="2" id="KW-0808">Transferase</keyword>
<dbReference type="PANTHER" id="PTHR37419:SF1">
    <property type="entry name" value="SERINE_THREONINE-PROTEIN KINASE TOXIN HIPA"/>
    <property type="match status" value="1"/>
</dbReference>
<dbReference type="Gene3D" id="1.10.1070.20">
    <property type="match status" value="1"/>
</dbReference>
<sequence length="334" mass="38364">MKELNHCPSTLADGFSTYSPTACKKLFDGQKVSHLLDFEIDEISKTSETMIAMRRISVSGAQEKFPAVIENGIIRISQTDERSRYILKPAPWDNTLYTRKQIPANEHLTMQIASQVYGIITAENGLCFTPHGDMVYITKRLDIAKDGSKYLMEDFASLVGKNEAEQGTYFKYDGCFEDIACAIKRFIPAWMIAMERFFKLVVFNYIYGNGDDHLKNFSIMRIGEHYQLAPAYDLMNTCLHIDGDDLGLNGGLSLTLEKSDVYERTGHPCRLDFERFGEHIGLKKKRIEMILDSFSVLPDEVDHLVNNSFLTDKMKRTYLRIVKERIQRFNRKSE</sequence>
<evidence type="ECO:0000259" key="4">
    <source>
        <dbReference type="Pfam" id="PF07804"/>
    </source>
</evidence>
<dbReference type="EMBL" id="QRNB01000082">
    <property type="protein sequence ID" value="RHK08673.1"/>
    <property type="molecule type" value="Genomic_DNA"/>
</dbReference>
<reference evidence="8 9" key="1">
    <citation type="submission" date="2018-08" db="EMBL/GenBank/DDBJ databases">
        <title>A genome reference for cultivated species of the human gut microbiota.</title>
        <authorList>
            <person name="Zou Y."/>
            <person name="Xue W."/>
            <person name="Luo G."/>
        </authorList>
    </citation>
    <scope>NUCLEOTIDE SEQUENCE [LARGE SCALE GENOMIC DNA]</scope>
    <source>
        <strain evidence="7 8">AF46-2NS</strain>
        <strain evidence="6 9">AM22-1</strain>
    </source>
</reference>
<dbReference type="InterPro" id="IPR052028">
    <property type="entry name" value="HipA_Ser/Thr_kinase"/>
</dbReference>
<organism evidence="5 10">
    <name type="scientific">Segatella copri</name>
    <dbReference type="NCBI Taxonomy" id="165179"/>
    <lineage>
        <taxon>Bacteria</taxon>
        <taxon>Pseudomonadati</taxon>
        <taxon>Bacteroidota</taxon>
        <taxon>Bacteroidia</taxon>
        <taxon>Bacteroidales</taxon>
        <taxon>Prevotellaceae</taxon>
        <taxon>Segatella</taxon>
    </lineage>
</organism>
<evidence type="ECO:0000313" key="9">
    <source>
        <dbReference type="Proteomes" id="UP000286501"/>
    </source>
</evidence>
<comment type="similarity">
    <text evidence="1">Belongs to the HipA Ser/Thr kinase family.</text>
</comment>
<gene>
    <name evidence="7" type="ORF">DW079_12575</name>
    <name evidence="6" type="ORF">DW250_10215</name>
    <name evidence="5" type="ORF">NNC55_14950</name>
</gene>
<dbReference type="Proteomes" id="UP001204486">
    <property type="component" value="Unassembled WGS sequence"/>
</dbReference>
<evidence type="ECO:0000256" key="3">
    <source>
        <dbReference type="ARBA" id="ARBA00022777"/>
    </source>
</evidence>
<reference evidence="5" key="2">
    <citation type="submission" date="2022-07" db="EMBL/GenBank/DDBJ databases">
        <title>Prevotella copri.</title>
        <authorList>
            <person name="Yang C."/>
        </authorList>
    </citation>
    <scope>NUCLEOTIDE SEQUENCE</scope>
    <source>
        <strain evidence="5">HF1476</strain>
    </source>
</reference>
<accession>A0A3R6ICX4</accession>
<evidence type="ECO:0000313" key="8">
    <source>
        <dbReference type="Proteomes" id="UP000286211"/>
    </source>
</evidence>
<dbReference type="Proteomes" id="UP000286211">
    <property type="component" value="Unassembled WGS sequence"/>
</dbReference>
<dbReference type="GO" id="GO:0004674">
    <property type="term" value="F:protein serine/threonine kinase activity"/>
    <property type="evidence" value="ECO:0007669"/>
    <property type="project" value="TreeGrafter"/>
</dbReference>
<protein>
    <submittedName>
        <fullName evidence="5">HipA domain-containing protein</fullName>
    </submittedName>
    <submittedName>
        <fullName evidence="6">Type II toxin-antitoxin system HipA family toxin</fullName>
    </submittedName>
</protein>
<dbReference type="Proteomes" id="UP000286501">
    <property type="component" value="Unassembled WGS sequence"/>
</dbReference>
<dbReference type="EMBL" id="JANDWN010000074">
    <property type="protein sequence ID" value="MCP9601223.1"/>
    <property type="molecule type" value="Genomic_DNA"/>
</dbReference>
<feature type="domain" description="HipA-like C-terminal" evidence="4">
    <location>
        <begin position="56"/>
        <end position="294"/>
    </location>
</feature>
<evidence type="ECO:0000313" key="5">
    <source>
        <dbReference type="EMBL" id="MCP9601223.1"/>
    </source>
</evidence>
<dbReference type="GO" id="GO:0005829">
    <property type="term" value="C:cytosol"/>
    <property type="evidence" value="ECO:0007669"/>
    <property type="project" value="TreeGrafter"/>
</dbReference>
<dbReference type="RefSeq" id="WP_118201140.1">
    <property type="nucleotide sequence ID" value="NZ_JANDWK010000039.1"/>
</dbReference>